<evidence type="ECO:0000313" key="4">
    <source>
        <dbReference type="EMBL" id="AAW40926.2"/>
    </source>
</evidence>
<dbReference type="InterPro" id="IPR035979">
    <property type="entry name" value="RBD_domain_sf"/>
</dbReference>
<evidence type="ECO:0000256" key="1">
    <source>
        <dbReference type="PROSITE-ProRule" id="PRU00176"/>
    </source>
</evidence>
<name>Q5KP68_CRYD1</name>
<dbReference type="VEuPathDB" id="FungiDB:CNA04000"/>
<feature type="compositionally biased region" description="Low complexity" evidence="2">
    <location>
        <begin position="510"/>
        <end position="531"/>
    </location>
</feature>
<dbReference type="InterPro" id="IPR018829">
    <property type="entry name" value="DUF2433"/>
</dbReference>
<feature type="compositionally biased region" description="Low complexity" evidence="2">
    <location>
        <begin position="452"/>
        <end position="466"/>
    </location>
</feature>
<dbReference type="RefSeq" id="XP_024511902.1">
    <property type="nucleotide sequence ID" value="XM_024656254.1"/>
</dbReference>
<feature type="compositionally biased region" description="Basic and acidic residues" evidence="2">
    <location>
        <begin position="569"/>
        <end position="609"/>
    </location>
</feature>
<dbReference type="OrthoDB" id="3918848at2759"/>
<feature type="domain" description="RRM" evidence="3">
    <location>
        <begin position="640"/>
        <end position="718"/>
    </location>
</feature>
<dbReference type="SMART" id="SM00360">
    <property type="entry name" value="RRM"/>
    <property type="match status" value="1"/>
</dbReference>
<dbReference type="Proteomes" id="UP000002149">
    <property type="component" value="Chromosome 1"/>
</dbReference>
<dbReference type="GO" id="GO:0003723">
    <property type="term" value="F:RNA binding"/>
    <property type="evidence" value="ECO:0007669"/>
    <property type="project" value="UniProtKB-UniRule"/>
</dbReference>
<keyword evidence="1" id="KW-0694">RNA-binding</keyword>
<feature type="region of interest" description="Disordered" evidence="2">
    <location>
        <begin position="398"/>
        <end position="643"/>
    </location>
</feature>
<dbReference type="PaxDb" id="214684-Q5KP68"/>
<dbReference type="PROSITE" id="PS50102">
    <property type="entry name" value="RRM"/>
    <property type="match status" value="1"/>
</dbReference>
<dbReference type="InParanoid" id="Q5KP68"/>
<dbReference type="PANTHER" id="PTHR31987:SF11">
    <property type="entry name" value="DUF2433 DOMAIN-CONTAINING PROTEIN"/>
    <property type="match status" value="1"/>
</dbReference>
<reference evidence="4 5" key="1">
    <citation type="journal article" date="2005" name="Science">
        <title>The genome of the basidiomycetous yeast and human pathogen Cryptococcus neoformans.</title>
        <authorList>
            <person name="Loftus B.J."/>
            <person name="Fung E."/>
            <person name="Roncaglia P."/>
            <person name="Rowley D."/>
            <person name="Amedeo P."/>
            <person name="Bruno D."/>
            <person name="Vamathevan J."/>
            <person name="Miranda M."/>
            <person name="Anderson I.J."/>
            <person name="Fraser J.A."/>
            <person name="Allen J.E."/>
            <person name="Bosdet I.E."/>
            <person name="Brent M.R."/>
            <person name="Chiu R."/>
            <person name="Doering T.L."/>
            <person name="Donlin M.J."/>
            <person name="D'Souza C.A."/>
            <person name="Fox D.S."/>
            <person name="Grinberg V."/>
            <person name="Fu J."/>
            <person name="Fukushima M."/>
            <person name="Haas B.J."/>
            <person name="Huang J.C."/>
            <person name="Janbon G."/>
            <person name="Jones S.J."/>
            <person name="Koo H.L."/>
            <person name="Krzywinski M.I."/>
            <person name="Kwon-Chung J.K."/>
            <person name="Lengeler K.B."/>
            <person name="Maiti R."/>
            <person name="Marra M.A."/>
            <person name="Marra R.E."/>
            <person name="Mathewson C.A."/>
            <person name="Mitchell T.G."/>
            <person name="Pertea M."/>
            <person name="Riggs F.R."/>
            <person name="Salzberg S.L."/>
            <person name="Schein J.E."/>
            <person name="Shvartsbeyn A."/>
            <person name="Shin H."/>
            <person name="Shumway M."/>
            <person name="Specht C.A."/>
            <person name="Suh B.B."/>
            <person name="Tenney A."/>
            <person name="Utterback T.R."/>
            <person name="Wickes B.L."/>
            <person name="Wortman J.R."/>
            <person name="Wye N.H."/>
            <person name="Kronstad J.W."/>
            <person name="Lodge J.K."/>
            <person name="Heitman J."/>
            <person name="Davis R.W."/>
            <person name="Fraser C.M."/>
            <person name="Hyman R.W."/>
        </authorList>
    </citation>
    <scope>NUCLEOTIDE SEQUENCE [LARGE SCALE GENOMIC DNA]</scope>
    <source>
        <strain evidence="5">JEC21 / ATCC MYA-565</strain>
    </source>
</reference>
<dbReference type="Pfam" id="PF00076">
    <property type="entry name" value="RRM_1"/>
    <property type="match status" value="1"/>
</dbReference>
<dbReference type="GeneID" id="3253396"/>
<dbReference type="InterPro" id="IPR012677">
    <property type="entry name" value="Nucleotide-bd_a/b_plait_sf"/>
</dbReference>
<dbReference type="Pfam" id="PF10360">
    <property type="entry name" value="DUF2433"/>
    <property type="match status" value="1"/>
</dbReference>
<dbReference type="eggNOG" id="ENOG502QSJS">
    <property type="taxonomic scope" value="Eukaryota"/>
</dbReference>
<feature type="compositionally biased region" description="Basic and acidic residues" evidence="2">
    <location>
        <begin position="536"/>
        <end position="560"/>
    </location>
</feature>
<dbReference type="SUPFAM" id="SSF54928">
    <property type="entry name" value="RNA-binding domain, RBD"/>
    <property type="match status" value="1"/>
</dbReference>
<feature type="compositionally biased region" description="Polar residues" evidence="2">
    <location>
        <begin position="710"/>
        <end position="727"/>
    </location>
</feature>
<accession>Q5KP68</accession>
<dbReference type="InterPro" id="IPR000504">
    <property type="entry name" value="RRM_dom"/>
</dbReference>
<evidence type="ECO:0000256" key="2">
    <source>
        <dbReference type="SAM" id="MobiDB-lite"/>
    </source>
</evidence>
<organism evidence="4 5">
    <name type="scientific">Cryptococcus deneoformans (strain JEC21 / ATCC MYA-565)</name>
    <name type="common">Cryptococcus neoformans var. neoformans serotype D</name>
    <dbReference type="NCBI Taxonomy" id="214684"/>
    <lineage>
        <taxon>Eukaryota</taxon>
        <taxon>Fungi</taxon>
        <taxon>Dikarya</taxon>
        <taxon>Basidiomycota</taxon>
        <taxon>Agaricomycotina</taxon>
        <taxon>Tremellomycetes</taxon>
        <taxon>Tremellales</taxon>
        <taxon>Cryptococcaceae</taxon>
        <taxon>Cryptococcus</taxon>
        <taxon>Cryptococcus neoformans species complex</taxon>
    </lineage>
</organism>
<dbReference type="STRING" id="214684.Q5KP68"/>
<sequence length="774" mass="83390">MSTPAMATHAPQTNPTPAIVSEKVPLNTQALPKIVFAGRTGRILCVADIRGDYHELNRLIREHDATAVIHTGDFGFMTAESVDRMNDKILRHLIQYSPLLPPAARTQLLAIPLSAGRSALINQLNNSSVHFPLSQFPHLLSGAINFPVPVFTTWGLVEDVNVIEKFRTGEYGVQNLAILDEATSRLVEVGGVKLRLLGLGGTVADHKLFDYGAFYSKISKTTEQLPGEGHGSIAGAQGTMWTTALQIGELIDTAQRTFNPDETRLFVSTTPTSRNGLMTLVSNAIKADLTISCGLHFRYPVSYNEYSIHPDFESYRRKMQRAKDDFKGLFDQVRDRVFGSLDDKQTALLHKTLSAIENVPIADDGMWANTWHWSLSDAGFGNMLLSITDSRVSAETKSSGVNFAHRTGKGPAPPTGSTISSAPSGLNSVKSLSSRPGPGPIGARPLPAQGVPSASGPHGAHGAPGAFLSQGRAPVRPGMGPGFSARPPPGPRNTRQFGSNPASSMGGLSQSQMFAQAQAQAAVSGKTAAAASLTNGKKDEKNEKPEGEKGMNVEEKKEKLAANGNAAPDKIKDTDEKEEKDAKPIEKNEDKEKSQDENPWGEDKEEKKGSNPWADDISDEGEKKDEDKTEFTEDAKPKRYSLYIKGLPTPTTEEELKAVVGESGQKAIQVKIIFDQFTKQQKDFGYLDFDSEEVMNEALKASTGTIRDTPVNVSISKPTVPRYNNRQFGGPGGRGRGGFRGRGRGFGSAGPRRERGEREGSGSGNATAGGEKKA</sequence>
<proteinExistence type="predicted"/>
<dbReference type="InterPro" id="IPR052743">
    <property type="entry name" value="Glutaminase_GtaA"/>
</dbReference>
<evidence type="ECO:0000259" key="3">
    <source>
        <dbReference type="PROSITE" id="PS50102"/>
    </source>
</evidence>
<feature type="region of interest" description="Disordered" evidence="2">
    <location>
        <begin position="710"/>
        <end position="774"/>
    </location>
</feature>
<dbReference type="EMBL" id="AE017341">
    <property type="protein sequence ID" value="AAW40926.2"/>
    <property type="molecule type" value="Genomic_DNA"/>
</dbReference>
<keyword evidence="5" id="KW-1185">Reference proteome</keyword>
<gene>
    <name evidence="4" type="ordered locus">CNA04000</name>
</gene>
<feature type="compositionally biased region" description="Basic and acidic residues" evidence="2">
    <location>
        <begin position="620"/>
        <end position="637"/>
    </location>
</feature>
<feature type="compositionally biased region" description="Polar residues" evidence="2">
    <location>
        <begin position="415"/>
        <end position="434"/>
    </location>
</feature>
<dbReference type="AlphaFoldDB" id="Q5KP68"/>
<evidence type="ECO:0000313" key="5">
    <source>
        <dbReference type="Proteomes" id="UP000002149"/>
    </source>
</evidence>
<dbReference type="Gene3D" id="3.30.70.330">
    <property type="match status" value="1"/>
</dbReference>
<feature type="compositionally biased region" description="Polar residues" evidence="2">
    <location>
        <begin position="493"/>
        <end position="509"/>
    </location>
</feature>
<protein>
    <recommendedName>
        <fullName evidence="3">RRM domain-containing protein</fullName>
    </recommendedName>
</protein>
<feature type="compositionally biased region" description="Basic and acidic residues" evidence="2">
    <location>
        <begin position="751"/>
        <end position="760"/>
    </location>
</feature>
<dbReference type="PANTHER" id="PTHR31987">
    <property type="entry name" value="GLUTAMINASE A-RELATED"/>
    <property type="match status" value="1"/>
</dbReference>